<gene>
    <name evidence="6" type="ORF">UFOVP1425_10</name>
    <name evidence="7" type="ORF">UFOVP1672_72</name>
    <name evidence="5" type="ORF">UFOVP988_10</name>
</gene>
<accession>A0A6J5S9Z2</accession>
<proteinExistence type="predicted"/>
<dbReference type="InterPro" id="IPR029061">
    <property type="entry name" value="THDP-binding"/>
</dbReference>
<dbReference type="EMBL" id="LR796943">
    <property type="protein sequence ID" value="CAB4176130.1"/>
    <property type="molecule type" value="Genomic_DNA"/>
</dbReference>
<evidence type="ECO:0000313" key="7">
    <source>
        <dbReference type="EMBL" id="CAB4223483.1"/>
    </source>
</evidence>
<dbReference type="GO" id="GO:0016491">
    <property type="term" value="F:oxidoreductase activity"/>
    <property type="evidence" value="ECO:0007669"/>
    <property type="project" value="UniProtKB-KW"/>
</dbReference>
<reference evidence="6" key="1">
    <citation type="submission" date="2020-05" db="EMBL/GenBank/DDBJ databases">
        <authorList>
            <person name="Chiriac C."/>
            <person name="Salcher M."/>
            <person name="Ghai R."/>
            <person name="Kavagutti S V."/>
        </authorList>
    </citation>
    <scope>NUCLEOTIDE SEQUENCE</scope>
</reference>
<dbReference type="Pfam" id="PF02780">
    <property type="entry name" value="Transketolase_C"/>
    <property type="match status" value="1"/>
</dbReference>
<feature type="domain" description="Transketolase-like pyrimidine-binding" evidence="4">
    <location>
        <begin position="3"/>
        <end position="178"/>
    </location>
</feature>
<protein>
    <submittedName>
        <fullName evidence="6">AcoB Pyruvate/2-oxoglutarate dehydrogenase complex, dehydrogenase (E1) component, eukaryotic type, beta subunit</fullName>
    </submittedName>
</protein>
<evidence type="ECO:0000313" key="6">
    <source>
        <dbReference type="EMBL" id="CAB4210425.1"/>
    </source>
</evidence>
<keyword evidence="3" id="KW-0786">Thiamine pyrophosphate</keyword>
<organism evidence="6">
    <name type="scientific">uncultured Caudovirales phage</name>
    <dbReference type="NCBI Taxonomy" id="2100421"/>
    <lineage>
        <taxon>Viruses</taxon>
        <taxon>Duplodnaviria</taxon>
        <taxon>Heunggongvirae</taxon>
        <taxon>Uroviricota</taxon>
        <taxon>Caudoviricetes</taxon>
        <taxon>Peduoviridae</taxon>
        <taxon>Maltschvirus</taxon>
        <taxon>Maltschvirus maltsch</taxon>
    </lineage>
</organism>
<dbReference type="Pfam" id="PF02779">
    <property type="entry name" value="Transket_pyr"/>
    <property type="match status" value="1"/>
</dbReference>
<comment type="cofactor">
    <cofactor evidence="1">
        <name>thiamine diphosphate</name>
        <dbReference type="ChEBI" id="CHEBI:58937"/>
    </cofactor>
</comment>
<dbReference type="InterPro" id="IPR009014">
    <property type="entry name" value="Transketo_C/PFOR_II"/>
</dbReference>
<dbReference type="FunFam" id="3.40.50.970:FF:000001">
    <property type="entry name" value="Pyruvate dehydrogenase E1 beta subunit"/>
    <property type="match status" value="1"/>
</dbReference>
<sequence length="326" mass="34931">MLKTYAQAINDATRQIMTLDKSVVLMGQAVPGHAGVFGTTSGLVDLFGPDRVFDTPISEHGVTQMAAGMAQAGLRPIVVHQRVDFSLYALDSIINWIAPWRFISGGNATMPLVIRMIVGKGWGQGPQHSKSLYSLFAHIPGLRVVTPGSPSDVKGLLISSVLSNDPVIFIEPRSLYSMTEEVPDEPYQIPLGPSVVRLQGGDVTLVTFSAMVPIALEAARMAADSGVSVEVVDLRSISPLDLTGVINSVRKTARLVVCEADWRDYGVAAEIVAGVSEALVMCPRPVRVTWPNSYVGASQAYEKAFYPTAEHLCQAVVGQYLGSVHA</sequence>
<dbReference type="InterPro" id="IPR005475">
    <property type="entry name" value="Transketolase-like_Pyr-bd"/>
</dbReference>
<dbReference type="SUPFAM" id="SSF52922">
    <property type="entry name" value="TK C-terminal domain-like"/>
    <property type="match status" value="1"/>
</dbReference>
<evidence type="ECO:0000256" key="2">
    <source>
        <dbReference type="ARBA" id="ARBA00023002"/>
    </source>
</evidence>
<dbReference type="Gene3D" id="3.40.50.970">
    <property type="match status" value="1"/>
</dbReference>
<dbReference type="Gene3D" id="3.40.50.920">
    <property type="match status" value="1"/>
</dbReference>
<dbReference type="EMBL" id="LR797367">
    <property type="protein sequence ID" value="CAB4210425.1"/>
    <property type="molecule type" value="Genomic_DNA"/>
</dbReference>
<dbReference type="CDD" id="cd07036">
    <property type="entry name" value="TPP_PYR_E1-PDHc-beta_like"/>
    <property type="match status" value="1"/>
</dbReference>
<dbReference type="PANTHER" id="PTHR43257">
    <property type="entry name" value="PYRUVATE DEHYDROGENASE E1 COMPONENT BETA SUBUNIT"/>
    <property type="match status" value="1"/>
</dbReference>
<keyword evidence="6" id="KW-0670">Pyruvate</keyword>
<dbReference type="InterPro" id="IPR033248">
    <property type="entry name" value="Transketolase_C"/>
</dbReference>
<dbReference type="SUPFAM" id="SSF52518">
    <property type="entry name" value="Thiamin diphosphate-binding fold (THDP-binding)"/>
    <property type="match status" value="1"/>
</dbReference>
<evidence type="ECO:0000313" key="5">
    <source>
        <dbReference type="EMBL" id="CAB4176130.1"/>
    </source>
</evidence>
<name>A0A6J5S9Z2_9CAUD</name>
<dbReference type="EMBL" id="LR797536">
    <property type="protein sequence ID" value="CAB4223483.1"/>
    <property type="molecule type" value="Genomic_DNA"/>
</dbReference>
<evidence type="ECO:0000256" key="1">
    <source>
        <dbReference type="ARBA" id="ARBA00001964"/>
    </source>
</evidence>
<keyword evidence="2" id="KW-0560">Oxidoreductase</keyword>
<dbReference type="SMART" id="SM00861">
    <property type="entry name" value="Transket_pyr"/>
    <property type="match status" value="1"/>
</dbReference>
<evidence type="ECO:0000259" key="4">
    <source>
        <dbReference type="SMART" id="SM00861"/>
    </source>
</evidence>
<evidence type="ECO:0000256" key="3">
    <source>
        <dbReference type="ARBA" id="ARBA00023052"/>
    </source>
</evidence>
<dbReference type="PANTHER" id="PTHR43257:SF2">
    <property type="entry name" value="PYRUVATE DEHYDROGENASE E1 COMPONENT SUBUNIT BETA"/>
    <property type="match status" value="1"/>
</dbReference>